<name>A0A330LMV0_9GAMM</name>
<protein>
    <recommendedName>
        <fullName evidence="3">Inner membrane protein</fullName>
    </recommendedName>
</protein>
<evidence type="ECO:0000313" key="1">
    <source>
        <dbReference type="EMBL" id="SQD78324.1"/>
    </source>
</evidence>
<dbReference type="OrthoDB" id="981635at2"/>
<reference evidence="2" key="1">
    <citation type="submission" date="2018-05" db="EMBL/GenBank/DDBJ databases">
        <authorList>
            <person name="Cea G.-C."/>
            <person name="William W."/>
        </authorList>
    </citation>
    <scope>NUCLEOTIDE SEQUENCE [LARGE SCALE GENOMIC DNA]</scope>
    <source>
        <strain evidence="2">DB21MT 5</strain>
    </source>
</reference>
<proteinExistence type="predicted"/>
<dbReference type="RefSeq" id="WP_112714391.1">
    <property type="nucleotide sequence ID" value="NZ_LS483250.1"/>
</dbReference>
<evidence type="ECO:0000313" key="2">
    <source>
        <dbReference type="Proteomes" id="UP000250163"/>
    </source>
</evidence>
<dbReference type="InterPro" id="IPR014948">
    <property type="entry name" value="BrxA"/>
</dbReference>
<keyword evidence="2" id="KW-1185">Reference proteome</keyword>
<organism evidence="1 2">
    <name type="scientific">Moritella yayanosii</name>
    <dbReference type="NCBI Taxonomy" id="69539"/>
    <lineage>
        <taxon>Bacteria</taxon>
        <taxon>Pseudomonadati</taxon>
        <taxon>Pseudomonadota</taxon>
        <taxon>Gammaproteobacteria</taxon>
        <taxon>Alteromonadales</taxon>
        <taxon>Moritellaceae</taxon>
        <taxon>Moritella</taxon>
    </lineage>
</organism>
<dbReference type="EMBL" id="LS483250">
    <property type="protein sequence ID" value="SQD78324.1"/>
    <property type="molecule type" value="Genomic_DNA"/>
</dbReference>
<accession>A0A330LMV0</accession>
<sequence>MSDTKYKLSLTLRPALIHESRLVAEQYTHLKDWKLVRDEVLKNNLLQARTESTSRTIYGEVSKRLKNLTDDELSLMTTSDSDAKQLVWLAICRQYLFTYQFAIEVLSEHFTKSRFQLYTEDYNAFFNAKAEWHSNLDNITQQSRYKAQQTMFKMLAECGLVNKDKELLHQNLSPQLRELIQLTNIDDMRIYPGAEF</sequence>
<evidence type="ECO:0008006" key="3">
    <source>
        <dbReference type="Google" id="ProtNLM"/>
    </source>
</evidence>
<dbReference type="KEGG" id="mya:MORIYA_1846"/>
<dbReference type="InterPro" id="IPR023137">
    <property type="entry name" value="BrxA_sf"/>
</dbReference>
<dbReference type="Gene3D" id="1.10.3540.10">
    <property type="entry name" value="uncharacterized protein from magnetospirillum magneticum domain"/>
    <property type="match status" value="1"/>
</dbReference>
<gene>
    <name evidence="1" type="ORF">MORIYA_1846</name>
</gene>
<dbReference type="Pfam" id="PF08849">
    <property type="entry name" value="BrxA"/>
    <property type="match status" value="1"/>
</dbReference>
<dbReference type="Proteomes" id="UP000250163">
    <property type="component" value="Chromosome MORIYA"/>
</dbReference>
<dbReference type="AlphaFoldDB" id="A0A330LMV0"/>